<proteinExistence type="predicted"/>
<reference evidence="2" key="2">
    <citation type="submission" date="2020-05" db="UniProtKB">
        <authorList>
            <consortium name="EnsemblMetazoa"/>
        </authorList>
    </citation>
    <scope>IDENTIFICATION</scope>
    <source>
        <strain evidence="2">IAEA</strain>
    </source>
</reference>
<dbReference type="Proteomes" id="UP000091820">
    <property type="component" value="Unassembled WGS sequence"/>
</dbReference>
<dbReference type="AlphaFoldDB" id="A0A1A9X475"/>
<reference evidence="3" key="1">
    <citation type="submission" date="2014-03" db="EMBL/GenBank/DDBJ databases">
        <authorList>
            <person name="Aksoy S."/>
            <person name="Warren W."/>
            <person name="Wilson R.K."/>
        </authorList>
    </citation>
    <scope>NUCLEOTIDE SEQUENCE [LARGE SCALE GENOMIC DNA]</scope>
    <source>
        <strain evidence="3">IAEA</strain>
    </source>
</reference>
<keyword evidence="1" id="KW-0812">Transmembrane</keyword>
<feature type="transmembrane region" description="Helical" evidence="1">
    <location>
        <begin position="190"/>
        <end position="208"/>
    </location>
</feature>
<sequence>MEMRRPFFNFTLSDYQLSEPNQTKEQNQLNYLASNGIQVKESTSDITKTTFLSNIAAVRAALRKDREMFANTDILNGRQVLTKRISKTQQNIIDGNDENDVDVSNENIEKRLTLNPNSLSFRCAYTNDLIRSKTPSLQSFHESLEKNAINRTNSSPSLHESGNVTPFEDKDALYPYDLNATEELNYVSNLNIIMLLGLFVGLLISKALQYLQLYFRWFLCQILQLRNAFLGTTTFWEFLNLEDNTKIRVRTKLLLMPIIGACSLLYGLISILNFSIRFLLTAAPNKVCQAARLMAQDVMLPSSYNVFCNIWPQLHPL</sequence>
<organism evidence="2 3">
    <name type="scientific">Glossina brevipalpis</name>
    <dbReference type="NCBI Taxonomy" id="37001"/>
    <lineage>
        <taxon>Eukaryota</taxon>
        <taxon>Metazoa</taxon>
        <taxon>Ecdysozoa</taxon>
        <taxon>Arthropoda</taxon>
        <taxon>Hexapoda</taxon>
        <taxon>Insecta</taxon>
        <taxon>Pterygota</taxon>
        <taxon>Neoptera</taxon>
        <taxon>Endopterygota</taxon>
        <taxon>Diptera</taxon>
        <taxon>Brachycera</taxon>
        <taxon>Muscomorpha</taxon>
        <taxon>Hippoboscoidea</taxon>
        <taxon>Glossinidae</taxon>
        <taxon>Glossina</taxon>
    </lineage>
</organism>
<feature type="transmembrane region" description="Helical" evidence="1">
    <location>
        <begin position="253"/>
        <end position="276"/>
    </location>
</feature>
<keyword evidence="1" id="KW-1133">Transmembrane helix</keyword>
<keyword evidence="1" id="KW-0472">Membrane</keyword>
<feature type="transmembrane region" description="Helical" evidence="1">
    <location>
        <begin position="214"/>
        <end position="241"/>
    </location>
</feature>
<evidence type="ECO:0000313" key="3">
    <source>
        <dbReference type="Proteomes" id="UP000091820"/>
    </source>
</evidence>
<name>A0A1A9X475_9MUSC</name>
<evidence type="ECO:0000313" key="2">
    <source>
        <dbReference type="EnsemblMetazoa" id="GBRI043588-PA"/>
    </source>
</evidence>
<protein>
    <submittedName>
        <fullName evidence="2">Uncharacterized protein</fullName>
    </submittedName>
</protein>
<evidence type="ECO:0000256" key="1">
    <source>
        <dbReference type="SAM" id="Phobius"/>
    </source>
</evidence>
<dbReference type="EnsemblMetazoa" id="GBRI043588-RA">
    <property type="protein sequence ID" value="GBRI043588-PA"/>
    <property type="gene ID" value="GBRI043588"/>
</dbReference>
<accession>A0A1A9X475</accession>
<keyword evidence="3" id="KW-1185">Reference proteome</keyword>
<dbReference type="VEuPathDB" id="VectorBase:GBRI043588"/>